<dbReference type="InterPro" id="IPR002758">
    <property type="entry name" value="Cation_antiport_E"/>
</dbReference>
<sequence length="189" mass="19887">MRLVLFALVWLMLAGTDPVSWIVGVPAVLLATFAAARLSTLVGADPSPLRLVAFVPFFVWESILGGVDVARRVLSPRLRIDPALIGYRPRLQDAAAKVVFLDTISLLPGTLSADIRDGIVQVHALDADPSVVAGLVGLEQRVARLFGETLAGAPQVTVTSCEREDALALARAEAAAVAQAQTRVEGGDA</sequence>
<dbReference type="PANTHER" id="PTHR34584:SF1">
    <property type="entry name" value="NA(+)_H(+) ANTIPORTER SUBUNIT E1"/>
    <property type="match status" value="1"/>
</dbReference>
<keyword evidence="5" id="KW-1133">Transmembrane helix</keyword>
<keyword evidence="4" id="KW-0812">Transmembrane</keyword>
<comment type="similarity">
    <text evidence="2">Belongs to the CPA3 antiporters (TC 2.A.63) subunit E family.</text>
</comment>
<evidence type="ECO:0000256" key="2">
    <source>
        <dbReference type="ARBA" id="ARBA00006228"/>
    </source>
</evidence>
<organism evidence="7 8">
    <name type="scientific">Thiohalocapsa halophila</name>
    <dbReference type="NCBI Taxonomy" id="69359"/>
    <lineage>
        <taxon>Bacteria</taxon>
        <taxon>Pseudomonadati</taxon>
        <taxon>Pseudomonadota</taxon>
        <taxon>Gammaproteobacteria</taxon>
        <taxon>Chromatiales</taxon>
        <taxon>Chromatiaceae</taxon>
        <taxon>Thiohalocapsa</taxon>
    </lineage>
</organism>
<evidence type="ECO:0000256" key="3">
    <source>
        <dbReference type="ARBA" id="ARBA00022475"/>
    </source>
</evidence>
<keyword evidence="6" id="KW-0472">Membrane</keyword>
<protein>
    <recommendedName>
        <fullName evidence="9">Cation transporter</fullName>
    </recommendedName>
</protein>
<accession>A0ABS1CKZ7</accession>
<evidence type="ECO:0000256" key="5">
    <source>
        <dbReference type="ARBA" id="ARBA00022989"/>
    </source>
</evidence>
<keyword evidence="3" id="KW-1003">Cell membrane</keyword>
<comment type="subcellular location">
    <subcellularLocation>
        <location evidence="1">Cell membrane</location>
        <topology evidence="1">Multi-pass membrane protein</topology>
    </subcellularLocation>
</comment>
<evidence type="ECO:0008006" key="9">
    <source>
        <dbReference type="Google" id="ProtNLM"/>
    </source>
</evidence>
<dbReference type="PANTHER" id="PTHR34584">
    <property type="entry name" value="NA(+)/H(+) ANTIPORTER SUBUNIT E1"/>
    <property type="match status" value="1"/>
</dbReference>
<reference evidence="7 8" key="1">
    <citation type="journal article" date="2020" name="Microorganisms">
        <title>Osmotic Adaptation and Compatible Solute Biosynthesis of Phototrophic Bacteria as Revealed from Genome Analyses.</title>
        <authorList>
            <person name="Imhoff J.F."/>
            <person name="Rahn T."/>
            <person name="Kunzel S."/>
            <person name="Keller A."/>
            <person name="Neulinger S.C."/>
        </authorList>
    </citation>
    <scope>NUCLEOTIDE SEQUENCE [LARGE SCALE GENOMIC DNA]</scope>
    <source>
        <strain evidence="7 8">DSM 6210</strain>
    </source>
</reference>
<comment type="caution">
    <text evidence="7">The sequence shown here is derived from an EMBL/GenBank/DDBJ whole genome shotgun (WGS) entry which is preliminary data.</text>
</comment>
<evidence type="ECO:0000313" key="8">
    <source>
        <dbReference type="Proteomes" id="UP000748752"/>
    </source>
</evidence>
<name>A0ABS1CKZ7_9GAMM</name>
<dbReference type="Proteomes" id="UP000748752">
    <property type="component" value="Unassembled WGS sequence"/>
</dbReference>
<evidence type="ECO:0000256" key="1">
    <source>
        <dbReference type="ARBA" id="ARBA00004651"/>
    </source>
</evidence>
<evidence type="ECO:0000256" key="4">
    <source>
        <dbReference type="ARBA" id="ARBA00022692"/>
    </source>
</evidence>
<proteinExistence type="inferred from homology"/>
<dbReference type="EMBL" id="NRRV01000052">
    <property type="protein sequence ID" value="MBK1632614.1"/>
    <property type="molecule type" value="Genomic_DNA"/>
</dbReference>
<keyword evidence="8" id="KW-1185">Reference proteome</keyword>
<evidence type="ECO:0000313" key="7">
    <source>
        <dbReference type="EMBL" id="MBK1632614.1"/>
    </source>
</evidence>
<evidence type="ECO:0000256" key="6">
    <source>
        <dbReference type="ARBA" id="ARBA00023136"/>
    </source>
</evidence>
<gene>
    <name evidence="7" type="ORF">CKO31_18075</name>
</gene>
<dbReference type="Pfam" id="PF01899">
    <property type="entry name" value="MNHE"/>
    <property type="match status" value="1"/>
</dbReference>